<proteinExistence type="predicted"/>
<evidence type="ECO:0000313" key="2">
    <source>
        <dbReference type="Proteomes" id="UP000014316"/>
    </source>
</evidence>
<comment type="caution">
    <text evidence="1">The sequence shown here is derived from an EMBL/GenBank/DDBJ whole genome shotgun (WGS) entry which is preliminary data.</text>
</comment>
<organism evidence="1 2">
    <name type="scientific">Lacticaseibacillus paracasei subsp. paracasei Lpp123</name>
    <dbReference type="NCBI Taxonomy" id="1256201"/>
    <lineage>
        <taxon>Bacteria</taxon>
        <taxon>Bacillati</taxon>
        <taxon>Bacillota</taxon>
        <taxon>Bacilli</taxon>
        <taxon>Lactobacillales</taxon>
        <taxon>Lactobacillaceae</taxon>
        <taxon>Lacticaseibacillus</taxon>
    </lineage>
</organism>
<dbReference type="EMBL" id="ANJW01001059">
    <property type="protein sequence ID" value="EPC48120.1"/>
    <property type="molecule type" value="Genomic_DNA"/>
</dbReference>
<evidence type="ECO:0000313" key="1">
    <source>
        <dbReference type="EMBL" id="EPC48120.1"/>
    </source>
</evidence>
<sequence>SLAAADWQLAYLSDASFTRIDSYAGINSENNFNGILGQPNVAVGFSPEMNQDALPWVLPAGATWRHHAEFHLSSNAN</sequence>
<dbReference type="Proteomes" id="UP000014316">
    <property type="component" value="Unassembled WGS sequence"/>
</dbReference>
<feature type="non-terminal residue" evidence="1">
    <location>
        <position position="1"/>
    </location>
</feature>
<name>A0A829G0F0_LACPA</name>
<protein>
    <submittedName>
        <fullName evidence="1">Aldose 1-epimerase</fullName>
    </submittedName>
</protein>
<accession>A0A829G0F0</accession>
<reference evidence="1 2" key="1">
    <citation type="journal article" date="2013" name="PLoS ONE">
        <title>Lactobacillus paracasei comparative genomics: towards species pan-genome definition and exploitation of diversity.</title>
        <authorList>
            <person name="Smokvina T."/>
            <person name="Wels M."/>
            <person name="Polka J."/>
            <person name="Chervaux C."/>
            <person name="Brisse S."/>
            <person name="Boekhorst J."/>
            <person name="van Hylckama Vlieg J.E."/>
            <person name="Siezen R.J."/>
        </authorList>
    </citation>
    <scope>NUCLEOTIDE SEQUENCE [LARGE SCALE GENOMIC DNA]</scope>
    <source>
        <strain evidence="1 2">Lpp123</strain>
    </source>
</reference>
<gene>
    <name evidence="1" type="ORF">Lpp123_17791</name>
</gene>
<dbReference type="AlphaFoldDB" id="A0A829G0F0"/>